<feature type="region of interest" description="Disordered" evidence="1">
    <location>
        <begin position="288"/>
        <end position="385"/>
    </location>
</feature>
<name>A0ABW7EY07_9BURK</name>
<reference evidence="2 3" key="1">
    <citation type="submission" date="2024-08" db="EMBL/GenBank/DDBJ databases">
        <authorList>
            <person name="Lu H."/>
        </authorList>
    </citation>
    <scope>NUCLEOTIDE SEQUENCE [LARGE SCALE GENOMIC DNA]</scope>
    <source>
        <strain evidence="2 3">LYH14W</strain>
    </source>
</reference>
<sequence length="580" mass="61233">MPANLAIHRLSAHTPARAQPVAARLALQVLGADLEDALPRRLPPQSLLWLRRLHLQAPEAALLRPAPAAWRQDWIAAGRERFDAALAQAARPALGLVPESAPAVLFADAAEMLACLALAAHGGQLDRWWWRGLLGRAWPQWQPAWAARPEAQLGAQRLLARAGQGGVAAGWTHGPPTERLPAVPAAPSFGAEGGVSPPQAFDVVERVAHDPLAPQLNDVGLAEAQPEPPRPVVTVRPGGLEHGASAPAAAAQASSLRSEQPASPAAAVPAITGAQEPSSVAAARPLHAEDGPDRLPAVLAAPGEAPPEARPVAAGARRKREVATRRSARLSDARPPAVETISPPASQPPEAVPAPGAIRDAVAPSAPVTAEPAAPPDPSLARQPPFVEDTVPAQARIDPVGPEITSSPAAWPWPQAVLSRQAPLLFVVNALLEDSLYPDFTRPRDPGLPVPLWALLAALACAWRLPADGLQAALQQRCPDWTAPEAMPAAPGAPAGTWPEWLAAYARSLRRRLCRRLGLRPAALPQALTLARPARLWLSEGEWVAEFDLDVHDVSWRLAGLDRDPGWLPASGCTLRFTFT</sequence>
<comment type="caution">
    <text evidence="2">The sequence shown here is derived from an EMBL/GenBank/DDBJ whole genome shotgun (WGS) entry which is preliminary data.</text>
</comment>
<feature type="compositionally biased region" description="Basic and acidic residues" evidence="1">
    <location>
        <begin position="321"/>
        <end position="332"/>
    </location>
</feature>
<keyword evidence="3" id="KW-1185">Reference proteome</keyword>
<feature type="compositionally biased region" description="Low complexity" evidence="1">
    <location>
        <begin position="244"/>
        <end position="255"/>
    </location>
</feature>
<feature type="region of interest" description="Disordered" evidence="1">
    <location>
        <begin position="220"/>
        <end position="266"/>
    </location>
</feature>
<dbReference type="RefSeq" id="WP_394475466.1">
    <property type="nucleotide sequence ID" value="NZ_JBIGHV010000001.1"/>
</dbReference>
<evidence type="ECO:0000313" key="3">
    <source>
        <dbReference type="Proteomes" id="UP001606210"/>
    </source>
</evidence>
<evidence type="ECO:0000256" key="1">
    <source>
        <dbReference type="SAM" id="MobiDB-lite"/>
    </source>
</evidence>
<evidence type="ECO:0000313" key="2">
    <source>
        <dbReference type="EMBL" id="MFG6428536.1"/>
    </source>
</evidence>
<dbReference type="EMBL" id="JBIGHV010000001">
    <property type="protein sequence ID" value="MFG6428536.1"/>
    <property type="molecule type" value="Genomic_DNA"/>
</dbReference>
<protein>
    <submittedName>
        <fullName evidence="2">Uncharacterized protein</fullName>
    </submittedName>
</protein>
<organism evidence="2 3">
    <name type="scientific">Pelomonas parva</name>
    <dbReference type="NCBI Taxonomy" id="3299032"/>
    <lineage>
        <taxon>Bacteria</taxon>
        <taxon>Pseudomonadati</taxon>
        <taxon>Pseudomonadota</taxon>
        <taxon>Betaproteobacteria</taxon>
        <taxon>Burkholderiales</taxon>
        <taxon>Sphaerotilaceae</taxon>
        <taxon>Roseateles</taxon>
    </lineage>
</organism>
<accession>A0ABW7EY07</accession>
<gene>
    <name evidence="2" type="ORF">ACG00Y_01345</name>
</gene>
<dbReference type="Proteomes" id="UP001606210">
    <property type="component" value="Unassembled WGS sequence"/>
</dbReference>
<proteinExistence type="predicted"/>